<evidence type="ECO:0000259" key="12">
    <source>
        <dbReference type="PROSITE" id="PS50125"/>
    </source>
</evidence>
<dbReference type="AlphaFoldDB" id="A0A8V0Z941"/>
<accession>A0A8V0Z941</accession>
<dbReference type="PANTHER" id="PTHR11920:SF497">
    <property type="entry name" value="GUANYLATE CYCLASE"/>
    <property type="match status" value="1"/>
</dbReference>
<dbReference type="Gene3D" id="3.30.70.1230">
    <property type="entry name" value="Nucleotide cyclase"/>
    <property type="match status" value="1"/>
</dbReference>
<dbReference type="GeneTree" id="ENSGT00940000165284"/>
<feature type="transmembrane region" description="Helical" evidence="11">
    <location>
        <begin position="62"/>
        <end position="82"/>
    </location>
</feature>
<evidence type="ECO:0000256" key="11">
    <source>
        <dbReference type="SAM" id="Phobius"/>
    </source>
</evidence>
<dbReference type="PANTHER" id="PTHR11920">
    <property type="entry name" value="GUANYLYL CYCLASE"/>
    <property type="match status" value="1"/>
</dbReference>
<dbReference type="PROSITE" id="PS00452">
    <property type="entry name" value="GUANYLATE_CYCLASE_1"/>
    <property type="match status" value="1"/>
</dbReference>
<evidence type="ECO:0000256" key="10">
    <source>
        <dbReference type="RuleBase" id="RU000405"/>
    </source>
</evidence>
<comment type="subcellular location">
    <subcellularLocation>
        <location evidence="1">Membrane</location>
        <topology evidence="1">Single-pass type I membrane protein</topology>
    </subcellularLocation>
</comment>
<evidence type="ECO:0000313" key="14">
    <source>
        <dbReference type="Proteomes" id="UP000000539"/>
    </source>
</evidence>
<evidence type="ECO:0000256" key="8">
    <source>
        <dbReference type="ARBA" id="ARBA00023239"/>
    </source>
</evidence>
<dbReference type="CDD" id="cd07302">
    <property type="entry name" value="CHD"/>
    <property type="match status" value="1"/>
</dbReference>
<evidence type="ECO:0000256" key="6">
    <source>
        <dbReference type="ARBA" id="ARBA00022989"/>
    </source>
</evidence>
<dbReference type="GO" id="GO:0006182">
    <property type="term" value="P:cGMP biosynthetic process"/>
    <property type="evidence" value="ECO:0000318"/>
    <property type="project" value="GO_Central"/>
</dbReference>
<keyword evidence="5" id="KW-0547">Nucleotide-binding</keyword>
<keyword evidence="7 11" id="KW-0472">Membrane</keyword>
<dbReference type="Pfam" id="PF07701">
    <property type="entry name" value="HNOBA"/>
    <property type="match status" value="1"/>
</dbReference>
<dbReference type="InterPro" id="IPR018297">
    <property type="entry name" value="A/G_cyclase_CS"/>
</dbReference>
<dbReference type="Gene3D" id="6.10.250.780">
    <property type="match status" value="1"/>
</dbReference>
<dbReference type="GO" id="GO:0004383">
    <property type="term" value="F:guanylate cyclase activity"/>
    <property type="evidence" value="ECO:0000318"/>
    <property type="project" value="GO_Central"/>
</dbReference>
<keyword evidence="9" id="KW-0141">cGMP biosynthesis</keyword>
<evidence type="ECO:0000256" key="2">
    <source>
        <dbReference type="ARBA" id="ARBA00012202"/>
    </source>
</evidence>
<protein>
    <recommendedName>
        <fullName evidence="2">guanylate cyclase</fullName>
        <ecNumber evidence="2">4.6.1.2</ecNumber>
    </recommendedName>
</protein>
<evidence type="ECO:0000256" key="5">
    <source>
        <dbReference type="ARBA" id="ARBA00022741"/>
    </source>
</evidence>
<sequence>MHDPFASFQTVSLLAPAVFSGAVRNTTMIRLTCLFPPLFSFFLSFLSFRYSSFSNAGGRKTAQRILLACVVSLCSLLGAISFDLSSSLEAWRSTGKALQELASCETLWAIRLISLLQEETHSWLFPAADKRNTSFHAQLLENLNSLCKAGEAEVSCKDCRCRKEKISTCRLYIVDMRQKMNSTGDSEASKMLSGVISELLGLFSSPHEDLKAMQRNPDWADVVAFKLILLIGEAVLKAQLVPVPTSLPTTLRQLAAILSYAIFSSENVQKCCRDNINQSLHFTSFEGIYSLILFLGSDEFASIEAFLKGLLNVQSCLLQRGQEKLIKKSKEILFTTSLKISLLVIACLIYPITLIFFKQMTDWIHNYARSLKEKTQDLKRERQLAEDLLHQMLPKSVAKQLRKRQKVEAENYDQVTIFFSDIVGFTSIAASCTPLQVVEMLNNLYICFDSRIESYDVYKVETIGDAYMVVSGLPERNGTKHADEIAKMALDLVAAVRQVVIPHMPAGKLQLRAGIHTGPCVAGVVGYKMPRYCLFGDTVNTASRMESTGLRKWLRHKGREMQATMRSCRMP</sequence>
<dbReference type="InterPro" id="IPR001054">
    <property type="entry name" value="A/G_cyclase"/>
</dbReference>
<evidence type="ECO:0000256" key="1">
    <source>
        <dbReference type="ARBA" id="ARBA00004479"/>
    </source>
</evidence>
<keyword evidence="6 11" id="KW-1133">Transmembrane helix</keyword>
<reference evidence="13" key="2">
    <citation type="submission" date="2025-08" db="UniProtKB">
        <authorList>
            <consortium name="Ensembl"/>
        </authorList>
    </citation>
    <scope>IDENTIFICATION</scope>
    <source>
        <strain evidence="13">broiler</strain>
    </source>
</reference>
<evidence type="ECO:0000256" key="7">
    <source>
        <dbReference type="ARBA" id="ARBA00023136"/>
    </source>
</evidence>
<dbReference type="GO" id="GO:0007168">
    <property type="term" value="P:receptor guanylyl cyclase signaling pathway"/>
    <property type="evidence" value="ECO:0000318"/>
    <property type="project" value="GO_Central"/>
</dbReference>
<keyword evidence="8 10" id="KW-0456">Lyase</keyword>
<keyword evidence="3 11" id="KW-0812">Transmembrane</keyword>
<dbReference type="EC" id="4.6.1.2" evidence="2"/>
<name>A0A8V0Z941_CHICK</name>
<feature type="transmembrane region" description="Helical" evidence="11">
    <location>
        <begin position="31"/>
        <end position="50"/>
    </location>
</feature>
<comment type="similarity">
    <text evidence="10">Belongs to the adenylyl cyclase class-4/guanylyl cyclase family.</text>
</comment>
<evidence type="ECO:0000256" key="4">
    <source>
        <dbReference type="ARBA" id="ARBA00022729"/>
    </source>
</evidence>
<dbReference type="GO" id="GO:0001653">
    <property type="term" value="F:peptide receptor activity"/>
    <property type="evidence" value="ECO:0000318"/>
    <property type="project" value="GO_Central"/>
</dbReference>
<dbReference type="InterPro" id="IPR050401">
    <property type="entry name" value="Cyclic_nucleotide_synthase"/>
</dbReference>
<evidence type="ECO:0000256" key="9">
    <source>
        <dbReference type="ARBA" id="ARBA00023293"/>
    </source>
</evidence>
<organism evidence="13 14">
    <name type="scientific">Gallus gallus</name>
    <name type="common">Chicken</name>
    <dbReference type="NCBI Taxonomy" id="9031"/>
    <lineage>
        <taxon>Eukaryota</taxon>
        <taxon>Metazoa</taxon>
        <taxon>Chordata</taxon>
        <taxon>Craniata</taxon>
        <taxon>Vertebrata</taxon>
        <taxon>Euteleostomi</taxon>
        <taxon>Archelosauria</taxon>
        <taxon>Archosauria</taxon>
        <taxon>Dinosauria</taxon>
        <taxon>Saurischia</taxon>
        <taxon>Theropoda</taxon>
        <taxon>Coelurosauria</taxon>
        <taxon>Aves</taxon>
        <taxon>Neognathae</taxon>
        <taxon>Galloanserae</taxon>
        <taxon>Galliformes</taxon>
        <taxon>Phasianidae</taxon>
        <taxon>Phasianinae</taxon>
        <taxon>Gallus</taxon>
    </lineage>
</organism>
<dbReference type="SUPFAM" id="SSF55073">
    <property type="entry name" value="Nucleotide cyclase"/>
    <property type="match status" value="1"/>
</dbReference>
<dbReference type="Pfam" id="PF00211">
    <property type="entry name" value="Guanylate_cyc"/>
    <property type="match status" value="1"/>
</dbReference>
<dbReference type="GO" id="GO:0005886">
    <property type="term" value="C:plasma membrane"/>
    <property type="evidence" value="ECO:0000318"/>
    <property type="project" value="GO_Central"/>
</dbReference>
<evidence type="ECO:0000313" key="13">
    <source>
        <dbReference type="Ensembl" id="ENSGALP00010024949.1"/>
    </source>
</evidence>
<reference evidence="13" key="3">
    <citation type="submission" date="2025-09" db="UniProtKB">
        <authorList>
            <consortium name="Ensembl"/>
        </authorList>
    </citation>
    <scope>IDENTIFICATION</scope>
    <source>
        <strain evidence="13">broiler</strain>
    </source>
</reference>
<dbReference type="GO" id="GO:0035556">
    <property type="term" value="P:intracellular signal transduction"/>
    <property type="evidence" value="ECO:0007669"/>
    <property type="project" value="InterPro"/>
</dbReference>
<dbReference type="GO" id="GO:0000166">
    <property type="term" value="F:nucleotide binding"/>
    <property type="evidence" value="ECO:0007669"/>
    <property type="project" value="UniProtKB-KW"/>
</dbReference>
<keyword evidence="4" id="KW-0732">Signal</keyword>
<dbReference type="SMART" id="SM00044">
    <property type="entry name" value="CYCc"/>
    <property type="match status" value="1"/>
</dbReference>
<dbReference type="PROSITE" id="PS50125">
    <property type="entry name" value="GUANYLATE_CYCLASE_2"/>
    <property type="match status" value="1"/>
</dbReference>
<dbReference type="Ensembl" id="ENSGALT00010042460.1">
    <property type="protein sequence ID" value="ENSGALP00010024949.1"/>
    <property type="gene ID" value="ENSGALG00010017567.1"/>
</dbReference>
<dbReference type="InterPro" id="IPR029787">
    <property type="entry name" value="Nucleotide_cyclase"/>
</dbReference>
<proteinExistence type="inferred from homology"/>
<keyword evidence="14" id="KW-1185">Reference proteome</keyword>
<evidence type="ECO:0000256" key="3">
    <source>
        <dbReference type="ARBA" id="ARBA00022692"/>
    </source>
</evidence>
<feature type="domain" description="Guanylate cyclase" evidence="12">
    <location>
        <begin position="416"/>
        <end position="546"/>
    </location>
</feature>
<reference evidence="13" key="1">
    <citation type="submission" date="2020-11" db="EMBL/GenBank/DDBJ databases">
        <title>Gallus gallus (Chicken) genome, bGalGal1, GRCg7b, maternal haplotype autosomes + Z &amp; W.</title>
        <authorList>
            <person name="Warren W."/>
            <person name="Formenti G."/>
            <person name="Fedrigo O."/>
            <person name="Haase B."/>
            <person name="Mountcastle J."/>
            <person name="Balacco J."/>
            <person name="Tracey A."/>
            <person name="Schneider V."/>
            <person name="Okimoto R."/>
            <person name="Cheng H."/>
            <person name="Hawken R."/>
            <person name="Howe K."/>
            <person name="Jarvis E.D."/>
        </authorList>
    </citation>
    <scope>NUCLEOTIDE SEQUENCE [LARGE SCALE GENOMIC DNA]</scope>
    <source>
        <strain evidence="13">Broiler</strain>
    </source>
</reference>
<dbReference type="Proteomes" id="UP000000539">
    <property type="component" value="Chromosome 21"/>
</dbReference>
<feature type="transmembrane region" description="Helical" evidence="11">
    <location>
        <begin position="332"/>
        <end position="357"/>
    </location>
</feature>
<dbReference type="FunFam" id="3.30.70.1230:FF:000030">
    <property type="entry name" value="Si:ch211-215j19.12"/>
    <property type="match status" value="1"/>
</dbReference>
<dbReference type="InterPro" id="IPR011645">
    <property type="entry name" value="HNOB_dom_associated"/>
</dbReference>